<protein>
    <recommendedName>
        <fullName evidence="1">Glyoxalase-like domain-containing protein</fullName>
    </recommendedName>
</protein>
<evidence type="ECO:0000313" key="3">
    <source>
        <dbReference type="Proteomes" id="UP000036867"/>
    </source>
</evidence>
<dbReference type="GeneID" id="301137741"/>
<name>A0A0M0LGC6_9BACL</name>
<keyword evidence="3" id="KW-1185">Reference proteome</keyword>
<dbReference type="STRING" id="263475.AMD00_16745"/>
<dbReference type="InterPro" id="IPR025870">
    <property type="entry name" value="Glyoxalase-like_dom"/>
</dbReference>
<dbReference type="EMBL" id="LILB01000005">
    <property type="protein sequence ID" value="KOO49952.1"/>
    <property type="molecule type" value="Genomic_DNA"/>
</dbReference>
<comment type="caution">
    <text evidence="2">The sequence shown here is derived from an EMBL/GenBank/DDBJ whole genome shotgun (WGS) entry which is preliminary data.</text>
</comment>
<accession>A0A0M0LGC6</accession>
<dbReference type="SUPFAM" id="SSF54593">
    <property type="entry name" value="Glyoxalase/Bleomycin resistance protein/Dihydroxybiphenyl dioxygenase"/>
    <property type="match status" value="1"/>
</dbReference>
<gene>
    <name evidence="2" type="ORF">AMD00_16745</name>
</gene>
<dbReference type="PANTHER" id="PTHR40265:SF1">
    <property type="entry name" value="GLYOXALASE-LIKE DOMAIN-CONTAINING PROTEIN"/>
    <property type="match status" value="1"/>
</dbReference>
<dbReference type="Pfam" id="PF13468">
    <property type="entry name" value="Glyoxalase_3"/>
    <property type="match status" value="1"/>
</dbReference>
<evidence type="ECO:0000313" key="2">
    <source>
        <dbReference type="EMBL" id="KOO49952.1"/>
    </source>
</evidence>
<dbReference type="AlphaFoldDB" id="A0A0M0LGC6"/>
<dbReference type="OrthoDB" id="9111355at2"/>
<dbReference type="Proteomes" id="UP000036867">
    <property type="component" value="Unassembled WGS sequence"/>
</dbReference>
<reference evidence="3" key="1">
    <citation type="submission" date="2015-08" db="EMBL/GenBank/DDBJ databases">
        <title>Fjat-10028 dsm 16317.</title>
        <authorList>
            <person name="Liu B."/>
            <person name="Wang J."/>
            <person name="Zhu Y."/>
            <person name="Liu G."/>
            <person name="Chen Q."/>
            <person name="Chen Z."/>
            <person name="Lan J."/>
            <person name="Che J."/>
            <person name="Ge C."/>
            <person name="Shi H."/>
            <person name="Pan Z."/>
            <person name="Liu X."/>
        </authorList>
    </citation>
    <scope>NUCLEOTIDE SEQUENCE [LARGE SCALE GENOMIC DNA]</scope>
    <source>
        <strain evidence="3">DSM 16317</strain>
    </source>
</reference>
<evidence type="ECO:0000259" key="1">
    <source>
        <dbReference type="Pfam" id="PF13468"/>
    </source>
</evidence>
<feature type="domain" description="Glyoxalase-like" evidence="1">
    <location>
        <begin position="5"/>
        <end position="194"/>
    </location>
</feature>
<organism evidence="2 3">
    <name type="scientific">Viridibacillus arvi</name>
    <dbReference type="NCBI Taxonomy" id="263475"/>
    <lineage>
        <taxon>Bacteria</taxon>
        <taxon>Bacillati</taxon>
        <taxon>Bacillota</taxon>
        <taxon>Bacilli</taxon>
        <taxon>Bacillales</taxon>
        <taxon>Caryophanaceae</taxon>
        <taxon>Viridibacillus</taxon>
    </lineage>
</organism>
<dbReference type="InterPro" id="IPR029068">
    <property type="entry name" value="Glyas_Bleomycin-R_OHBP_Dase"/>
</dbReference>
<dbReference type="RefSeq" id="WP_053418130.1">
    <property type="nucleotide sequence ID" value="NZ_LILB01000005.1"/>
</dbReference>
<sequence>MTLSFDHLVHFVDEPKEVIILLENQGIHAVEGGVHEGRGTYNVLSYFDLSYIEYLGTYDRELVTGVEHLHHSLIETVVNNDFTEGFVRFAVRTTDIEGIAERLKEQGLSVNGPVPMNRKRPDGSIISWQLLYAGEENDSLQLPFIIQWDDNDDKRRQEQVEKGVIGKQPEKLDFAGVTFAVIDAEKTAEKWSRYLGLEVAEAYVDPELNSIVQVLTLAGGDLYFASPIGEGVVAKVLAELGECPFQVNFSGAKEPVTFELFNGRYHFEK</sequence>
<dbReference type="PATRIC" id="fig|263475.3.peg.4639"/>
<proteinExistence type="predicted"/>
<dbReference type="PANTHER" id="PTHR40265">
    <property type="entry name" value="BLL2707 PROTEIN"/>
    <property type="match status" value="1"/>
</dbReference>
<dbReference type="Gene3D" id="3.10.180.10">
    <property type="entry name" value="2,3-Dihydroxybiphenyl 1,2-Dioxygenase, domain 1"/>
    <property type="match status" value="1"/>
</dbReference>